<evidence type="ECO:0000256" key="8">
    <source>
        <dbReference type="ARBA" id="ARBA00023136"/>
    </source>
</evidence>
<dbReference type="InterPro" id="IPR024791">
    <property type="entry name" value="Cyt_c/ubiquinol_Oxase_su3"/>
</dbReference>
<dbReference type="AlphaFoldDB" id="A0A9I9DH18"/>
<sequence>MVNPSGSNGKYKSTFDSLHIFAMWKSIASISYYSVLNSVFKLQPSKRRNRERNETHLATKATQNEGRNEKGKSERASSHSSLAPTVEIGGIWPPKGIGVLDPRQIPFLNIPILLSSGAAVTWAHHAILVGKLFHSKDG</sequence>
<evidence type="ECO:0000259" key="12">
    <source>
        <dbReference type="PROSITE" id="PS50253"/>
    </source>
</evidence>
<evidence type="ECO:0000256" key="11">
    <source>
        <dbReference type="SAM" id="Phobius"/>
    </source>
</evidence>
<evidence type="ECO:0000256" key="9">
    <source>
        <dbReference type="RuleBase" id="RU003375"/>
    </source>
</evidence>
<dbReference type="PANTHER" id="PTHR11403">
    <property type="entry name" value="CYTOCHROME C OXIDASE SUBUNIT III"/>
    <property type="match status" value="1"/>
</dbReference>
<evidence type="ECO:0000313" key="13">
    <source>
        <dbReference type="EnsemblPlants" id="MELO3C018157.2.1"/>
    </source>
</evidence>
<evidence type="ECO:0000256" key="4">
    <source>
        <dbReference type="ARBA" id="ARBA00015944"/>
    </source>
</evidence>
<dbReference type="Gene3D" id="1.20.120.80">
    <property type="entry name" value="Cytochrome c oxidase, subunit III, four-helix bundle"/>
    <property type="match status" value="1"/>
</dbReference>
<dbReference type="Pfam" id="PF00510">
    <property type="entry name" value="COX3"/>
    <property type="match status" value="1"/>
</dbReference>
<evidence type="ECO:0000256" key="1">
    <source>
        <dbReference type="ARBA" id="ARBA00004141"/>
    </source>
</evidence>
<keyword evidence="7 11" id="KW-1133">Transmembrane helix</keyword>
<dbReference type="EnsemblPlants" id="MELO3C018157.2.1">
    <property type="protein sequence ID" value="MELO3C018157.2.1"/>
    <property type="gene ID" value="MELO3C018157.2"/>
</dbReference>
<dbReference type="GO" id="GO:0004129">
    <property type="term" value="F:cytochrome-c oxidase activity"/>
    <property type="evidence" value="ECO:0007669"/>
    <property type="project" value="InterPro"/>
</dbReference>
<dbReference type="PANTHER" id="PTHR11403:SF7">
    <property type="entry name" value="CYTOCHROME C OXIDASE SUBUNIT 3"/>
    <property type="match status" value="1"/>
</dbReference>
<dbReference type="PROSITE" id="PS50253">
    <property type="entry name" value="COX3"/>
    <property type="match status" value="1"/>
</dbReference>
<keyword evidence="5 9" id="KW-0812">Transmembrane</keyword>
<comment type="subunit">
    <text evidence="3">Component of the cytochrome c oxidase (complex IV, CIV), a multisubunit enzyme composed of a catalytic core of 3 subunits and several supernumerary subunits. The complex exists as a monomer or a dimer and forms supercomplexes (SCs) in the inner mitochondrial membrane with ubiquinol-cytochrome c oxidoreductase (cytochrome b-c1 complex, complex III, CIII).</text>
</comment>
<feature type="region of interest" description="Disordered" evidence="10">
    <location>
        <begin position="44"/>
        <end position="82"/>
    </location>
</feature>
<protein>
    <recommendedName>
        <fullName evidence="4 9">Cytochrome c oxidase subunit 3</fullName>
    </recommendedName>
</protein>
<keyword evidence="9" id="KW-0496">Mitochondrion</keyword>
<evidence type="ECO:0000256" key="3">
    <source>
        <dbReference type="ARBA" id="ARBA00011164"/>
    </source>
</evidence>
<dbReference type="GO" id="GO:0005739">
    <property type="term" value="C:mitochondrion"/>
    <property type="evidence" value="ECO:0007669"/>
    <property type="project" value="TreeGrafter"/>
</dbReference>
<evidence type="ECO:0000256" key="6">
    <source>
        <dbReference type="ARBA" id="ARBA00022967"/>
    </source>
</evidence>
<dbReference type="InterPro" id="IPR035973">
    <property type="entry name" value="Cyt_c_oxidase_su3-like_sf"/>
</dbReference>
<reference evidence="13" key="1">
    <citation type="submission" date="2023-03" db="UniProtKB">
        <authorList>
            <consortium name="EnsemblPlants"/>
        </authorList>
    </citation>
    <scope>IDENTIFICATION</scope>
</reference>
<accession>A0A9I9DH18</accession>
<comment type="subcellular location">
    <subcellularLocation>
        <location evidence="1">Membrane</location>
        <topology evidence="1">Multi-pass membrane protein</topology>
    </subcellularLocation>
</comment>
<dbReference type="InterPro" id="IPR013833">
    <property type="entry name" value="Cyt_c_oxidase_su3_a-hlx"/>
</dbReference>
<organism evidence="13">
    <name type="scientific">Cucumis melo</name>
    <name type="common">Muskmelon</name>
    <dbReference type="NCBI Taxonomy" id="3656"/>
    <lineage>
        <taxon>Eukaryota</taxon>
        <taxon>Viridiplantae</taxon>
        <taxon>Streptophyta</taxon>
        <taxon>Embryophyta</taxon>
        <taxon>Tracheophyta</taxon>
        <taxon>Spermatophyta</taxon>
        <taxon>Magnoliopsida</taxon>
        <taxon>eudicotyledons</taxon>
        <taxon>Gunneridae</taxon>
        <taxon>Pentapetalae</taxon>
        <taxon>rosids</taxon>
        <taxon>fabids</taxon>
        <taxon>Cucurbitales</taxon>
        <taxon>Cucurbitaceae</taxon>
        <taxon>Benincaseae</taxon>
        <taxon>Cucumis</taxon>
    </lineage>
</organism>
<dbReference type="InterPro" id="IPR000298">
    <property type="entry name" value="Cyt_c_oxidase-like_su3"/>
</dbReference>
<keyword evidence="6" id="KW-1278">Translocase</keyword>
<dbReference type="Gramene" id="MELO3C018157.2.1">
    <property type="protein sequence ID" value="MELO3C018157.2.1"/>
    <property type="gene ID" value="MELO3C018157.2"/>
</dbReference>
<feature type="compositionally biased region" description="Basic and acidic residues" evidence="10">
    <location>
        <begin position="66"/>
        <end position="77"/>
    </location>
</feature>
<dbReference type="GO" id="GO:0006123">
    <property type="term" value="P:mitochondrial electron transport, cytochrome c to oxygen"/>
    <property type="evidence" value="ECO:0007669"/>
    <property type="project" value="TreeGrafter"/>
</dbReference>
<evidence type="ECO:0000256" key="2">
    <source>
        <dbReference type="ARBA" id="ARBA00010581"/>
    </source>
</evidence>
<evidence type="ECO:0000256" key="7">
    <source>
        <dbReference type="ARBA" id="ARBA00022989"/>
    </source>
</evidence>
<feature type="domain" description="Heme-copper oxidase subunit III family profile" evidence="12">
    <location>
        <begin position="79"/>
        <end position="138"/>
    </location>
</feature>
<feature type="transmembrane region" description="Helical" evidence="11">
    <location>
        <begin position="20"/>
        <end position="40"/>
    </location>
</feature>
<name>A0A9I9DH18_CUCME</name>
<dbReference type="GO" id="GO:0016020">
    <property type="term" value="C:membrane"/>
    <property type="evidence" value="ECO:0007669"/>
    <property type="project" value="UniProtKB-SubCell"/>
</dbReference>
<keyword evidence="8 11" id="KW-0472">Membrane</keyword>
<evidence type="ECO:0000256" key="10">
    <source>
        <dbReference type="SAM" id="MobiDB-lite"/>
    </source>
</evidence>
<proteinExistence type="inferred from homology"/>
<evidence type="ECO:0000256" key="5">
    <source>
        <dbReference type="ARBA" id="ARBA00022692"/>
    </source>
</evidence>
<comment type="function">
    <text evidence="9">Component of the cytochrome c oxidase, the last enzyme in the mitochondrial electron transport chain which drives oxidative phosphorylation. The respiratory chain contains 3 multisubunit complexes succinate dehydrogenase (complex II, CII), ubiquinol-cytochrome c oxidoreductase (cytochrome b-c1 complex, complex III, CIII) and cytochrome c oxidase (complex IV, CIV), that cooperate to transfer electrons derived from NADH and succinate to molecular oxygen, creating an electrochemical gradient over the inner membrane that drives transmembrane transport and the ATP synthase. Cytochrome c oxidase is the component of the respiratory chain that catalyzes the reduction of oxygen to water. Electrons originating from reduced cytochrome c in the intermembrane space (IMS) are transferred via the dinuclear copper A center (CU(A)) of subunit 2 and heme A of subunit 1 to the active site in subunit 1, a binuclear center (BNC) formed by heme A3 and copper B (CU(B)). The BNC reduces molecular oxygen to 2 water molecules using 4 electrons from cytochrome c in the IMS and 4 protons from the mitochondrial matrix.</text>
</comment>
<comment type="similarity">
    <text evidence="2 9">Belongs to the cytochrome c oxidase subunit 3 family.</text>
</comment>
<dbReference type="SUPFAM" id="SSF81452">
    <property type="entry name" value="Cytochrome c oxidase subunit III-like"/>
    <property type="match status" value="1"/>
</dbReference>